<feature type="compositionally biased region" description="Low complexity" evidence="2">
    <location>
        <begin position="840"/>
        <end position="880"/>
    </location>
</feature>
<keyword evidence="3" id="KW-0812">Transmembrane</keyword>
<evidence type="ECO:0000313" key="4">
    <source>
        <dbReference type="EMBL" id="ACV78329.1"/>
    </source>
</evidence>
<dbReference type="InParanoid" id="C8XHC3"/>
<feature type="compositionally biased region" description="Polar residues" evidence="2">
    <location>
        <begin position="887"/>
        <end position="908"/>
    </location>
</feature>
<gene>
    <name evidence="4" type="ordered locus">Namu_1940</name>
</gene>
<reference evidence="5" key="1">
    <citation type="submission" date="2009-09" db="EMBL/GenBank/DDBJ databases">
        <title>The complete genome of Nakamurella multipartita DSM 44233.</title>
        <authorList>
            <consortium name="US DOE Joint Genome Institute (JGI-PGF)"/>
            <person name="Lucas S."/>
            <person name="Copeland A."/>
            <person name="Lapidus A."/>
            <person name="Glavina del Rio T."/>
            <person name="Dalin E."/>
            <person name="Tice H."/>
            <person name="Bruce D."/>
            <person name="Goodwin L."/>
            <person name="Pitluck S."/>
            <person name="Kyrpides N."/>
            <person name="Mavromatis K."/>
            <person name="Ivanova N."/>
            <person name="Ovchinnikova G."/>
            <person name="Sims D."/>
            <person name="Meincke L."/>
            <person name="Brettin T."/>
            <person name="Detter J.C."/>
            <person name="Han C."/>
            <person name="Larimer F."/>
            <person name="Land M."/>
            <person name="Hauser L."/>
            <person name="Markowitz V."/>
            <person name="Cheng J.-F."/>
            <person name="Hugenholtz P."/>
            <person name="Woyke T."/>
            <person name="Wu D."/>
            <person name="Klenk H.-P."/>
            <person name="Eisen J.A."/>
        </authorList>
    </citation>
    <scope>NUCLEOTIDE SEQUENCE [LARGE SCALE GENOMIC DNA]</scope>
    <source>
        <strain evidence="5">ATCC 700099 / DSM 44233 / CIP 104796 / JCM 9543 / NBRC 105858 / Y-104</strain>
    </source>
</reference>
<dbReference type="OrthoDB" id="4337035at2"/>
<protein>
    <recommendedName>
        <fullName evidence="6">DUF4407 domain-containing protein</fullName>
    </recommendedName>
</protein>
<accession>C8XHC3</accession>
<dbReference type="HOGENOM" id="CLU_286645_0_0_11"/>
<feature type="transmembrane region" description="Helical" evidence="3">
    <location>
        <begin position="57"/>
        <end position="79"/>
    </location>
</feature>
<organism evidence="4 5">
    <name type="scientific">Nakamurella multipartita (strain ATCC 700099 / DSM 44233 / CIP 104796 / JCM 9543 / NBRC 105858 / Y-104)</name>
    <name type="common">Microsphaera multipartita</name>
    <dbReference type="NCBI Taxonomy" id="479431"/>
    <lineage>
        <taxon>Bacteria</taxon>
        <taxon>Bacillati</taxon>
        <taxon>Actinomycetota</taxon>
        <taxon>Actinomycetes</taxon>
        <taxon>Nakamurellales</taxon>
        <taxon>Nakamurellaceae</taxon>
        <taxon>Nakamurella</taxon>
    </lineage>
</organism>
<dbReference type="RefSeq" id="WP_015747230.1">
    <property type="nucleotide sequence ID" value="NC_013235.1"/>
</dbReference>
<feature type="transmembrane region" description="Helical" evidence="3">
    <location>
        <begin position="292"/>
        <end position="313"/>
    </location>
</feature>
<keyword evidence="3" id="KW-0472">Membrane</keyword>
<feature type="coiled-coil region" evidence="1">
    <location>
        <begin position="145"/>
        <end position="186"/>
    </location>
</feature>
<evidence type="ECO:0000256" key="2">
    <source>
        <dbReference type="SAM" id="MobiDB-lite"/>
    </source>
</evidence>
<dbReference type="EMBL" id="CP001737">
    <property type="protein sequence ID" value="ACV78329.1"/>
    <property type="molecule type" value="Genomic_DNA"/>
</dbReference>
<feature type="compositionally biased region" description="Polar residues" evidence="2">
    <location>
        <begin position="563"/>
        <end position="573"/>
    </location>
</feature>
<name>C8XHC3_NAKMY</name>
<evidence type="ECO:0000256" key="3">
    <source>
        <dbReference type="SAM" id="Phobius"/>
    </source>
</evidence>
<evidence type="ECO:0008006" key="6">
    <source>
        <dbReference type="Google" id="ProtNLM"/>
    </source>
</evidence>
<sequence length="1077" mass="114981">MAWLQNKLAILGGGDPRRPNDPDNRVRHTATGLLLLAVGAWAFFATTATFYENLQLPLPGAALVGALVATVVLTVDILITSSPLTSDSPWAKLKVVLTRGLISLTIGIVISHTTILFMYRDALEKIVSDKNAAESAQIVETTTQNSKWNATISDANSRIAEYNQQIAAADQTLADAQARLDDLKKQWSDDEICVNGDYAANGDRCTRGETAQTLLEAYENYRDIVFPPIQTNHDSVVKSLTADRDSQNKILNDAIAAKAAEVASATQATSENTGLAAQTTALVTLLKEDPFVWIWPAFFIALDLVVALMKAILPESDFDRTRRVKRALNVKEDRALSQIVYTPEARDEAARIYSARLIQRAKYLVANSESDQQSFRPRSNSGSRPRIATASTLVVLAVVGVAVFRSASGHPDDRYPLMSTSGQNLTLATSMNLFVPPGAISDNATVVATVAPQVDWVNHQPISTPVTLDTAGQIIDGSDLNLSLQLSDEQAAAAEQGLLQLAYQSDDPDHWTEYPSTYDPQTKTVSASLEHFSTWQFWEWDWPSLLGTFSQTVGEWAGRRSSETPQCDTQNLPTPEWYRSSAGSESQPALVIRSCMQGHEGDDVLDVQIVNNRPYGMVLYYNGAQVQYGWHEEPKSLSEAFRNAIGDWSVRNVGLYLPPLSRAAVGIAHLDPGQGHEFPILPSSATMTADLLAIVTDHGLDLPVNMAANKWVADMFAQAAAKDCAKILGGTAAAGVPDRSTIYNVLTEGGAQCIKGILTVAARDVMASTGGIVNYDVVSLSKKIKLTEGLVKATRWGELVNKLGNFFDFIVDANVASYGNVIFGFTVWAKNQVEAPATTEPLSRASSTSPSEESLAPAPVTARSSSESSSSSLALSSTSAIPEPIAESTSGQSPLAIDTSTQSQSEFGTTTSSTPSPTPAPRRVVAFDNYGPAMGPGTPICSGNPGRPESMPGGTVEQEFAVGPGIGLIDTATVQIDPNPDVTVTARLFVDGRLEATTSSVASGDTLFNFQSVPVGAGARVRLSLTWSAAGGKLNTIYTTGSPVDSRLSVQNSCSDGAPSWQKSDVGLRATVGGLSA</sequence>
<evidence type="ECO:0000256" key="1">
    <source>
        <dbReference type="SAM" id="Coils"/>
    </source>
</evidence>
<dbReference type="AlphaFoldDB" id="C8XHC3"/>
<proteinExistence type="predicted"/>
<feature type="transmembrane region" description="Helical" evidence="3">
    <location>
        <begin position="33"/>
        <end position="51"/>
    </location>
</feature>
<feature type="transmembrane region" description="Helical" evidence="3">
    <location>
        <begin position="100"/>
        <end position="119"/>
    </location>
</feature>
<keyword evidence="5" id="KW-1185">Reference proteome</keyword>
<keyword evidence="3" id="KW-1133">Transmembrane helix</keyword>
<evidence type="ECO:0000313" key="5">
    <source>
        <dbReference type="Proteomes" id="UP000002218"/>
    </source>
</evidence>
<dbReference type="InterPro" id="IPR025519">
    <property type="entry name" value="DUF4407"/>
</dbReference>
<feature type="region of interest" description="Disordered" evidence="2">
    <location>
        <begin position="560"/>
        <end position="581"/>
    </location>
</feature>
<dbReference type="KEGG" id="nml:Namu_1940"/>
<feature type="region of interest" description="Disordered" evidence="2">
    <location>
        <begin position="839"/>
        <end position="928"/>
    </location>
</feature>
<dbReference type="Pfam" id="PF14362">
    <property type="entry name" value="DUF4407"/>
    <property type="match status" value="1"/>
</dbReference>
<dbReference type="Proteomes" id="UP000002218">
    <property type="component" value="Chromosome"/>
</dbReference>
<reference evidence="4 5" key="2">
    <citation type="journal article" date="2010" name="Stand. Genomic Sci.">
        <title>Complete genome sequence of Nakamurella multipartita type strain (Y-104).</title>
        <authorList>
            <person name="Tice H."/>
            <person name="Mayilraj S."/>
            <person name="Sims D."/>
            <person name="Lapidus A."/>
            <person name="Nolan M."/>
            <person name="Lucas S."/>
            <person name="Glavina Del Rio T."/>
            <person name="Copeland A."/>
            <person name="Cheng J.F."/>
            <person name="Meincke L."/>
            <person name="Bruce D."/>
            <person name="Goodwin L."/>
            <person name="Pitluck S."/>
            <person name="Ivanova N."/>
            <person name="Mavromatis K."/>
            <person name="Ovchinnikova G."/>
            <person name="Pati A."/>
            <person name="Chen A."/>
            <person name="Palaniappan K."/>
            <person name="Land M."/>
            <person name="Hauser L."/>
            <person name="Chang Y.J."/>
            <person name="Jeffries C.D."/>
            <person name="Detter J.C."/>
            <person name="Brettin T."/>
            <person name="Rohde M."/>
            <person name="Goker M."/>
            <person name="Bristow J."/>
            <person name="Eisen J.A."/>
            <person name="Markowitz V."/>
            <person name="Hugenholtz P."/>
            <person name="Kyrpides N.C."/>
            <person name="Klenk H.P."/>
            <person name="Chen F."/>
        </authorList>
    </citation>
    <scope>NUCLEOTIDE SEQUENCE [LARGE SCALE GENOMIC DNA]</scope>
    <source>
        <strain evidence="5">ATCC 700099 / DSM 44233 / CIP 104796 / JCM 9543 / NBRC 105858 / Y-104</strain>
    </source>
</reference>
<keyword evidence="1" id="KW-0175">Coiled coil</keyword>